<reference evidence="2 3" key="1">
    <citation type="journal article" date="2018" name="Mol. Genet. Genomics">
        <title>The red deer Cervus elaphus genome CerEla1.0: sequencing, annotating, genes, and chromosomes.</title>
        <authorList>
            <person name="Bana N.A."/>
            <person name="Nyiri A."/>
            <person name="Nagy J."/>
            <person name="Frank K."/>
            <person name="Nagy T."/>
            <person name="Steger V."/>
            <person name="Schiller M."/>
            <person name="Lakatos P."/>
            <person name="Sugar L."/>
            <person name="Horn P."/>
            <person name="Barta E."/>
            <person name="Orosz L."/>
        </authorList>
    </citation>
    <scope>NUCLEOTIDE SEQUENCE [LARGE SCALE GENOMIC DNA]</scope>
    <source>
        <strain evidence="2">Hungarian</strain>
    </source>
</reference>
<feature type="region of interest" description="Disordered" evidence="1">
    <location>
        <begin position="82"/>
        <end position="105"/>
    </location>
</feature>
<keyword evidence="3" id="KW-1185">Reference proteome</keyword>
<feature type="compositionally biased region" description="Polar residues" evidence="1">
    <location>
        <begin position="89"/>
        <end position="105"/>
    </location>
</feature>
<protein>
    <submittedName>
        <fullName evidence="2">Uncharacterized protein</fullName>
    </submittedName>
</protein>
<evidence type="ECO:0000313" key="3">
    <source>
        <dbReference type="Proteomes" id="UP000242450"/>
    </source>
</evidence>
<dbReference type="EMBL" id="MKHE01000020">
    <property type="protein sequence ID" value="OWK05236.1"/>
    <property type="molecule type" value="Genomic_DNA"/>
</dbReference>
<evidence type="ECO:0000313" key="2">
    <source>
        <dbReference type="EMBL" id="OWK05236.1"/>
    </source>
</evidence>
<name>A0A212CGR9_CEREH</name>
<proteinExistence type="predicted"/>
<evidence type="ECO:0000256" key="1">
    <source>
        <dbReference type="SAM" id="MobiDB-lite"/>
    </source>
</evidence>
<dbReference type="Proteomes" id="UP000242450">
    <property type="component" value="Chromosome 20"/>
</dbReference>
<gene>
    <name evidence="2" type="ORF">Celaphus_00002155</name>
</gene>
<sequence>MNRSPSANPASAATAAVGVQVETFSPADGRTFPKRGQTCVVHYTGCLTVGIYEFPPPPTPQPKDEKKTGYEQQIVRRFFRHYGPASAEPVTQNPELTASRTPGAS</sequence>
<comment type="caution">
    <text evidence="2">The sequence shown here is derived from an EMBL/GenBank/DDBJ whole genome shotgun (WGS) entry which is preliminary data.</text>
</comment>
<dbReference type="AlphaFoldDB" id="A0A212CGR9"/>
<dbReference type="OrthoDB" id="1902587at2759"/>
<organism evidence="2 3">
    <name type="scientific">Cervus elaphus hippelaphus</name>
    <name type="common">European red deer</name>
    <dbReference type="NCBI Taxonomy" id="46360"/>
    <lineage>
        <taxon>Eukaryota</taxon>
        <taxon>Metazoa</taxon>
        <taxon>Chordata</taxon>
        <taxon>Craniata</taxon>
        <taxon>Vertebrata</taxon>
        <taxon>Euteleostomi</taxon>
        <taxon>Mammalia</taxon>
        <taxon>Eutheria</taxon>
        <taxon>Laurasiatheria</taxon>
        <taxon>Artiodactyla</taxon>
        <taxon>Ruminantia</taxon>
        <taxon>Pecora</taxon>
        <taxon>Cervidae</taxon>
        <taxon>Cervinae</taxon>
        <taxon>Cervus</taxon>
    </lineage>
</organism>
<accession>A0A212CGR9</accession>